<protein>
    <recommendedName>
        <fullName evidence="5">Secreted protein</fullName>
    </recommendedName>
</protein>
<keyword evidence="2" id="KW-0732">Signal</keyword>
<name>A0ABY4YR50_9MICO</name>
<evidence type="ECO:0000256" key="1">
    <source>
        <dbReference type="SAM" id="MobiDB-lite"/>
    </source>
</evidence>
<dbReference type="EMBL" id="CP099489">
    <property type="protein sequence ID" value="USQ79243.1"/>
    <property type="molecule type" value="Genomic_DNA"/>
</dbReference>
<evidence type="ECO:0000313" key="4">
    <source>
        <dbReference type="Proteomes" id="UP001056455"/>
    </source>
</evidence>
<evidence type="ECO:0000313" key="3">
    <source>
        <dbReference type="EMBL" id="USQ79243.1"/>
    </source>
</evidence>
<reference evidence="3" key="1">
    <citation type="submission" date="2022-06" db="EMBL/GenBank/DDBJ databases">
        <title>Ornithinimicrobium HY1793.</title>
        <authorList>
            <person name="Huang Y."/>
        </authorList>
    </citation>
    <scope>NUCLEOTIDE SEQUENCE</scope>
    <source>
        <strain evidence="3">HY1793</strain>
    </source>
</reference>
<feature type="chain" id="PRO_5046292354" description="Secreted protein" evidence="2">
    <location>
        <begin position="28"/>
        <end position="131"/>
    </location>
</feature>
<evidence type="ECO:0000256" key="2">
    <source>
        <dbReference type="SAM" id="SignalP"/>
    </source>
</evidence>
<dbReference type="RefSeq" id="WP_252592170.1">
    <property type="nucleotide sequence ID" value="NZ_CP099489.1"/>
</dbReference>
<dbReference type="Proteomes" id="UP001056455">
    <property type="component" value="Chromosome"/>
</dbReference>
<feature type="region of interest" description="Disordered" evidence="1">
    <location>
        <begin position="28"/>
        <end position="53"/>
    </location>
</feature>
<organism evidence="3 4">
    <name type="scientific">Ornithinimicrobium faecis</name>
    <dbReference type="NCBI Taxonomy" id="2934158"/>
    <lineage>
        <taxon>Bacteria</taxon>
        <taxon>Bacillati</taxon>
        <taxon>Actinomycetota</taxon>
        <taxon>Actinomycetes</taxon>
        <taxon>Micrococcales</taxon>
        <taxon>Ornithinimicrobiaceae</taxon>
        <taxon>Ornithinimicrobium</taxon>
    </lineage>
</organism>
<keyword evidence="4" id="KW-1185">Reference proteome</keyword>
<gene>
    <name evidence="3" type="ORF">NF556_16735</name>
</gene>
<accession>A0ABY4YR50</accession>
<sequence>MKNSWKMKTAAAVAGVGLAIGASSASATPGLESAPAHTQTSQLPTGSTATSPMELPTEVAPQALPCGFHFGYQSYNNCRDNPVRVHASAYESITRKWFTLDLCYEPGQTQQPMAPWGMLVFFVGEFDANSC</sequence>
<proteinExistence type="predicted"/>
<feature type="compositionally biased region" description="Polar residues" evidence="1">
    <location>
        <begin position="36"/>
        <end position="51"/>
    </location>
</feature>
<evidence type="ECO:0008006" key="5">
    <source>
        <dbReference type="Google" id="ProtNLM"/>
    </source>
</evidence>
<feature type="signal peptide" evidence="2">
    <location>
        <begin position="1"/>
        <end position="27"/>
    </location>
</feature>